<dbReference type="Proteomes" id="UP000484015">
    <property type="component" value="Unassembled WGS sequence"/>
</dbReference>
<dbReference type="AlphaFoldDB" id="A0A6L6PY38"/>
<dbReference type="CDD" id="cd06102">
    <property type="entry name" value="citrate_synt_like_2"/>
    <property type="match status" value="1"/>
</dbReference>
<comment type="similarity">
    <text evidence="1">Belongs to the citrate synthase family.</text>
</comment>
<dbReference type="SUPFAM" id="SSF48256">
    <property type="entry name" value="Citrate synthase"/>
    <property type="match status" value="1"/>
</dbReference>
<dbReference type="EMBL" id="WNLA01000004">
    <property type="protein sequence ID" value="MTW02099.1"/>
    <property type="molecule type" value="Genomic_DNA"/>
</dbReference>
<dbReference type="PRINTS" id="PR00143">
    <property type="entry name" value="CITRTSNTHASE"/>
</dbReference>
<feature type="domain" description="Helix-turn-helix" evidence="3">
    <location>
        <begin position="10"/>
        <end position="59"/>
    </location>
</feature>
<gene>
    <name evidence="4" type="ORF">GM668_08340</name>
</gene>
<proteinExistence type="inferred from homology"/>
<reference evidence="4 5" key="1">
    <citation type="submission" date="2019-11" db="EMBL/GenBank/DDBJ databases">
        <title>Type strains purchased from KCTC, JCM and DSMZ.</title>
        <authorList>
            <person name="Lu H."/>
        </authorList>
    </citation>
    <scope>NUCLEOTIDE SEQUENCE [LARGE SCALE GENOMIC DNA]</scope>
    <source>
        <strain evidence="4 5">KCTC 42409</strain>
    </source>
</reference>
<evidence type="ECO:0000259" key="3">
    <source>
        <dbReference type="Pfam" id="PF12728"/>
    </source>
</evidence>
<dbReference type="GO" id="GO:0006099">
    <property type="term" value="P:tricarboxylic acid cycle"/>
    <property type="evidence" value="ECO:0007669"/>
    <property type="project" value="TreeGrafter"/>
</dbReference>
<dbReference type="Pfam" id="PF12728">
    <property type="entry name" value="HTH_17"/>
    <property type="match status" value="1"/>
</dbReference>
<dbReference type="Pfam" id="PF00285">
    <property type="entry name" value="Citrate_synt"/>
    <property type="match status" value="2"/>
</dbReference>
<accession>A0A6L6PY38</accession>
<dbReference type="InterPro" id="IPR002020">
    <property type="entry name" value="Citrate_synthase"/>
</dbReference>
<protein>
    <submittedName>
        <fullName evidence="4">Helix-turn-helix domain-containing protein</fullName>
    </submittedName>
</protein>
<keyword evidence="5" id="KW-1185">Reference proteome</keyword>
<dbReference type="GO" id="GO:0005975">
    <property type="term" value="P:carbohydrate metabolic process"/>
    <property type="evidence" value="ECO:0007669"/>
    <property type="project" value="TreeGrafter"/>
</dbReference>
<dbReference type="GO" id="GO:0005829">
    <property type="term" value="C:cytosol"/>
    <property type="evidence" value="ECO:0007669"/>
    <property type="project" value="TreeGrafter"/>
</dbReference>
<dbReference type="Gene3D" id="1.10.580.10">
    <property type="entry name" value="Citrate Synthase, domain 1"/>
    <property type="match status" value="3"/>
</dbReference>
<sequence length="379" mass="39156">MSKTTTATITAREAAAILGVSPATLYSYVSRGLLASSSGSGVRAKRYAHDDVLRLAARRGDGKRAGHAVSAAMNWGVPVLETRIAQIADGRLYYRGHDACALAEQATLEQAAALLWQADQGNASRGNCDAPLAHAAALPLAPLPRAMALLPLVDAHASPIALLRVTAAMLLGTRASDAPLHRQAADAWGAGMAADVLRSAMVVLADHELNNSAFTVRCAASSGAALPLVLCAGLAALSGPEHGGHYALAKAALLREAAAPGTVQIEPMTAGFGHPLYADGDIRATYLLDKLHAYDSKACAPFRALAARAGAIPQAQPNSDFALAALELVLRLPDGAALALLAMARTAGWIAHALEQRADGRLIRPRARYVGAFNTAGAD</sequence>
<comment type="caution">
    <text evidence="4">The sequence shown here is derived from an EMBL/GenBank/DDBJ whole genome shotgun (WGS) entry which is preliminary data.</text>
</comment>
<organism evidence="4 5">
    <name type="scientific">Pseudoduganella ginsengisoli</name>
    <dbReference type="NCBI Taxonomy" id="1462440"/>
    <lineage>
        <taxon>Bacteria</taxon>
        <taxon>Pseudomonadati</taxon>
        <taxon>Pseudomonadota</taxon>
        <taxon>Betaproteobacteria</taxon>
        <taxon>Burkholderiales</taxon>
        <taxon>Oxalobacteraceae</taxon>
        <taxon>Telluria group</taxon>
        <taxon>Pseudoduganella</taxon>
    </lineage>
</organism>
<dbReference type="InterPro" id="IPR009061">
    <property type="entry name" value="DNA-bd_dom_put_sf"/>
</dbReference>
<evidence type="ECO:0000313" key="5">
    <source>
        <dbReference type="Proteomes" id="UP000484015"/>
    </source>
</evidence>
<name>A0A6L6PY38_9BURK</name>
<dbReference type="PANTHER" id="PTHR11739">
    <property type="entry name" value="CITRATE SYNTHASE"/>
    <property type="match status" value="1"/>
</dbReference>
<dbReference type="OrthoDB" id="9800864at2"/>
<dbReference type="InterPro" id="IPR041657">
    <property type="entry name" value="HTH_17"/>
</dbReference>
<dbReference type="GO" id="GO:0046912">
    <property type="term" value="F:acyltransferase activity, acyl groups converted into alkyl on transfer"/>
    <property type="evidence" value="ECO:0007669"/>
    <property type="project" value="InterPro"/>
</dbReference>
<dbReference type="InterPro" id="IPR036969">
    <property type="entry name" value="Citrate_synthase_sf"/>
</dbReference>
<evidence type="ECO:0000256" key="1">
    <source>
        <dbReference type="ARBA" id="ARBA00010566"/>
    </source>
</evidence>
<evidence type="ECO:0000256" key="2">
    <source>
        <dbReference type="ARBA" id="ARBA00022679"/>
    </source>
</evidence>
<dbReference type="InterPro" id="IPR016142">
    <property type="entry name" value="Citrate_synth-like_lrg_a-sub"/>
</dbReference>
<dbReference type="RefSeq" id="WP_155438506.1">
    <property type="nucleotide sequence ID" value="NZ_WNLA01000004.1"/>
</dbReference>
<keyword evidence="2" id="KW-0808">Transferase</keyword>
<dbReference type="PANTHER" id="PTHR11739:SF4">
    <property type="entry name" value="CITRATE SYNTHASE, PEROXISOMAL"/>
    <property type="match status" value="1"/>
</dbReference>
<evidence type="ECO:0000313" key="4">
    <source>
        <dbReference type="EMBL" id="MTW02099.1"/>
    </source>
</evidence>
<dbReference type="SUPFAM" id="SSF46955">
    <property type="entry name" value="Putative DNA-binding domain"/>
    <property type="match status" value="1"/>
</dbReference>